<reference evidence="1 2" key="1">
    <citation type="submission" date="2018-06" db="EMBL/GenBank/DDBJ databases">
        <authorList>
            <consortium name="Pathogen Informatics"/>
            <person name="Doyle S."/>
        </authorList>
    </citation>
    <scope>NUCLEOTIDE SEQUENCE [LARGE SCALE GENOMIC DNA]</scope>
    <source>
        <strain evidence="1 2">NCTC10588</strain>
    </source>
</reference>
<gene>
    <name evidence="1" type="ORF">NCTC10588_00383</name>
</gene>
<comment type="caution">
    <text evidence="1">The sequence shown here is derived from an EMBL/GenBank/DDBJ whole genome shotgun (WGS) entry which is preliminary data.</text>
</comment>
<accession>A0A7Z7LSZ6</accession>
<name>A0A7Z7LSZ6_9FLAO</name>
<dbReference type="RefSeq" id="WP_140384719.1">
    <property type="nucleotide sequence ID" value="NZ_FTQZ01000021.1"/>
</dbReference>
<dbReference type="Proteomes" id="UP000254876">
    <property type="component" value="Unassembled WGS sequence"/>
</dbReference>
<organism evidence="1 2">
    <name type="scientific">Elizabethkingia anophelis</name>
    <dbReference type="NCBI Taxonomy" id="1117645"/>
    <lineage>
        <taxon>Bacteria</taxon>
        <taxon>Pseudomonadati</taxon>
        <taxon>Bacteroidota</taxon>
        <taxon>Flavobacteriia</taxon>
        <taxon>Flavobacteriales</taxon>
        <taxon>Weeksellaceae</taxon>
        <taxon>Elizabethkingia</taxon>
    </lineage>
</organism>
<sequence>MFSHRIITLFVILLSPFLFFSQNKKIDYIQGKAFTWKPKTTNYVKAKDTIEITIFITNDTKAIFEPILSSFNTKNINKTKFIESTPKYYKILIKKDILQFLNINNNREKQYKISIESKNVIKLIELKSKREYLLNNLYKPPSPTIIPNW</sequence>
<proteinExistence type="predicted"/>
<evidence type="ECO:0000313" key="1">
    <source>
        <dbReference type="EMBL" id="STC95542.1"/>
    </source>
</evidence>
<protein>
    <submittedName>
        <fullName evidence="1">Uncharacterized protein</fullName>
    </submittedName>
</protein>
<dbReference type="AlphaFoldDB" id="A0A7Z7LSZ6"/>
<evidence type="ECO:0000313" key="2">
    <source>
        <dbReference type="Proteomes" id="UP000254876"/>
    </source>
</evidence>
<dbReference type="EMBL" id="UFYD01000001">
    <property type="protein sequence ID" value="STC95542.1"/>
    <property type="molecule type" value="Genomic_DNA"/>
</dbReference>